<accession>A0ABN1P5B5</accession>
<gene>
    <name evidence="2" type="ORF">GCM10009554_00500</name>
</gene>
<dbReference type="SUPFAM" id="SSF82171">
    <property type="entry name" value="DPP6 N-terminal domain-like"/>
    <property type="match status" value="1"/>
</dbReference>
<feature type="transmembrane region" description="Helical" evidence="1">
    <location>
        <begin position="41"/>
        <end position="62"/>
    </location>
</feature>
<proteinExistence type="predicted"/>
<evidence type="ECO:0000256" key="1">
    <source>
        <dbReference type="SAM" id="Phobius"/>
    </source>
</evidence>
<comment type="caution">
    <text evidence="2">The sequence shown here is derived from an EMBL/GenBank/DDBJ whole genome shotgun (WGS) entry which is preliminary data.</text>
</comment>
<keyword evidence="1" id="KW-0472">Membrane</keyword>
<evidence type="ECO:0000313" key="3">
    <source>
        <dbReference type="Proteomes" id="UP001500542"/>
    </source>
</evidence>
<keyword evidence="1" id="KW-1133">Transmembrane helix</keyword>
<dbReference type="Proteomes" id="UP001500542">
    <property type="component" value="Unassembled WGS sequence"/>
</dbReference>
<reference evidence="2 3" key="1">
    <citation type="journal article" date="2019" name="Int. J. Syst. Evol. Microbiol.">
        <title>The Global Catalogue of Microorganisms (GCM) 10K type strain sequencing project: providing services to taxonomists for standard genome sequencing and annotation.</title>
        <authorList>
            <consortium name="The Broad Institute Genomics Platform"/>
            <consortium name="The Broad Institute Genome Sequencing Center for Infectious Disease"/>
            <person name="Wu L."/>
            <person name="Ma J."/>
        </authorList>
    </citation>
    <scope>NUCLEOTIDE SEQUENCE [LARGE SCALE GENOMIC DNA]</scope>
    <source>
        <strain evidence="2 3">JCM 10977</strain>
    </source>
</reference>
<name>A0ABN1P5B5_9ACTN</name>
<keyword evidence="3" id="KW-1185">Reference proteome</keyword>
<protein>
    <submittedName>
        <fullName evidence="2">Uncharacterized protein</fullName>
    </submittedName>
</protein>
<organism evidence="2 3">
    <name type="scientific">Kribbella koreensis</name>
    <dbReference type="NCBI Taxonomy" id="57909"/>
    <lineage>
        <taxon>Bacteria</taxon>
        <taxon>Bacillati</taxon>
        <taxon>Actinomycetota</taxon>
        <taxon>Actinomycetes</taxon>
        <taxon>Propionibacteriales</taxon>
        <taxon>Kribbellaceae</taxon>
        <taxon>Kribbella</taxon>
    </lineage>
</organism>
<evidence type="ECO:0000313" key="2">
    <source>
        <dbReference type="EMBL" id="GAA0922731.1"/>
    </source>
</evidence>
<dbReference type="RefSeq" id="WP_343963455.1">
    <property type="nucleotide sequence ID" value="NZ_BAAAHK010000001.1"/>
</dbReference>
<sequence length="416" mass="44114">MKREEVPFMLRRASDRLPEPELADAAWAAGLAHRRRQRRSIIAGLIALLLVVVVGVLVMTLGGGKSAFTPPDTTPTPPGYVPPAGQISGITYWNAPPAGSERFLDRVTTPLGELLQLPDNAGDLKTNPMDRIAAVTLARQGGGYVPLFLSAEGHWARAARELRPIVTGQPLSSGSIAPDGKLVAFPQPSGVYVIDASTSDARLIALPAEDVRSVSWLANSTRLLVSGPGTAYQLDVDLQTTKQPAVGGVAVSNDAEDATAPYRLDGAAGQVALRQYAGNNGWVEVSSPGLPVDRWVGQTFAGGNMVARMFVATQLPQVPTVASAAQVLAAISTLEPRDDRLLVLGETPAATPTPGRTSPDRIREPGCCFLLGWYDNKTALFQVTDWLLAWNLQTGKVRRVTELDVDGLALGPGIRG</sequence>
<keyword evidence="1" id="KW-0812">Transmembrane</keyword>
<dbReference type="EMBL" id="BAAAHK010000001">
    <property type="protein sequence ID" value="GAA0922731.1"/>
    <property type="molecule type" value="Genomic_DNA"/>
</dbReference>